<dbReference type="InterPro" id="IPR001680">
    <property type="entry name" value="WD40_rpt"/>
</dbReference>
<comment type="caution">
    <text evidence="7">The sequence shown here is derived from an EMBL/GenBank/DDBJ whole genome shotgun (WGS) entry which is preliminary data.</text>
</comment>
<dbReference type="InterPro" id="IPR019775">
    <property type="entry name" value="WD40_repeat_CS"/>
</dbReference>
<dbReference type="GO" id="GO:0031464">
    <property type="term" value="C:Cul4A-RING E3 ubiquitin ligase complex"/>
    <property type="evidence" value="ECO:0007669"/>
    <property type="project" value="TreeGrafter"/>
</dbReference>
<proteinExistence type="predicted"/>
<accession>A0A8H6E1F8</accession>
<dbReference type="Pfam" id="PF00400">
    <property type="entry name" value="WD40"/>
    <property type="match status" value="4"/>
</dbReference>
<feature type="repeat" description="WD" evidence="5">
    <location>
        <begin position="364"/>
        <end position="405"/>
    </location>
</feature>
<evidence type="ECO:0008006" key="9">
    <source>
        <dbReference type="Google" id="ProtNLM"/>
    </source>
</evidence>
<dbReference type="GO" id="GO:0000209">
    <property type="term" value="P:protein polyubiquitination"/>
    <property type="evidence" value="ECO:0007669"/>
    <property type="project" value="TreeGrafter"/>
</dbReference>
<reference evidence="7 8" key="1">
    <citation type="submission" date="2019-04" db="EMBL/GenBank/DDBJ databases">
        <title>Aspergillus burnettii sp. nov., novel species from soil in southeast Queensland.</title>
        <authorList>
            <person name="Gilchrist C.L.M."/>
            <person name="Pitt J.I."/>
            <person name="Lange L."/>
            <person name="Lacey H.J."/>
            <person name="Vuong D."/>
            <person name="Midgley D.J."/>
            <person name="Greenfield P."/>
            <person name="Bradbury M."/>
            <person name="Lacey E."/>
            <person name="Busk P.K."/>
            <person name="Pilgaard B."/>
            <person name="Chooi Y.H."/>
            <person name="Piggott A.M."/>
        </authorList>
    </citation>
    <scope>NUCLEOTIDE SEQUENCE [LARGE SCALE GENOMIC DNA]</scope>
    <source>
        <strain evidence="7 8">FRR 5400</strain>
    </source>
</reference>
<dbReference type="PROSITE" id="PS00678">
    <property type="entry name" value="WD_REPEATS_1"/>
    <property type="match status" value="2"/>
</dbReference>
<feature type="compositionally biased region" description="Acidic residues" evidence="6">
    <location>
        <begin position="527"/>
        <end position="536"/>
    </location>
</feature>
<dbReference type="InterPro" id="IPR036322">
    <property type="entry name" value="WD40_repeat_dom_sf"/>
</dbReference>
<dbReference type="SMART" id="SM00320">
    <property type="entry name" value="WD40"/>
    <property type="match status" value="5"/>
</dbReference>
<evidence type="ECO:0000313" key="7">
    <source>
        <dbReference type="EMBL" id="KAF5856051.1"/>
    </source>
</evidence>
<dbReference type="InterPro" id="IPR042238">
    <property type="entry name" value="Rad28/ERCC8/Ckn1/ATCSA-1"/>
</dbReference>
<dbReference type="PANTHER" id="PTHR46202">
    <property type="entry name" value="DNA EXCISION REPAIR PROTEIN ERCC-8"/>
    <property type="match status" value="1"/>
</dbReference>
<evidence type="ECO:0000256" key="1">
    <source>
        <dbReference type="ARBA" id="ARBA00022574"/>
    </source>
</evidence>
<evidence type="ECO:0000256" key="6">
    <source>
        <dbReference type="SAM" id="MobiDB-lite"/>
    </source>
</evidence>
<evidence type="ECO:0000256" key="2">
    <source>
        <dbReference type="ARBA" id="ARBA00022737"/>
    </source>
</evidence>
<keyword evidence="4" id="KW-0234">DNA repair</keyword>
<protein>
    <recommendedName>
        <fullName evidence="9">WD repeat protein</fullName>
    </recommendedName>
</protein>
<evidence type="ECO:0000256" key="5">
    <source>
        <dbReference type="PROSITE-ProRule" id="PRU00221"/>
    </source>
</evidence>
<evidence type="ECO:0000313" key="8">
    <source>
        <dbReference type="Proteomes" id="UP000541154"/>
    </source>
</evidence>
<keyword evidence="3" id="KW-0227">DNA damage</keyword>
<dbReference type="PANTHER" id="PTHR46202:SF1">
    <property type="entry name" value="DNA EXCISION REPAIR PROTEIN ERCC-8"/>
    <property type="match status" value="1"/>
</dbReference>
<dbReference type="EMBL" id="SPNV01000352">
    <property type="protein sequence ID" value="KAF5856051.1"/>
    <property type="molecule type" value="Genomic_DNA"/>
</dbReference>
<dbReference type="SUPFAM" id="SSF50978">
    <property type="entry name" value="WD40 repeat-like"/>
    <property type="match status" value="1"/>
</dbReference>
<feature type="repeat" description="WD" evidence="5">
    <location>
        <begin position="142"/>
        <end position="178"/>
    </location>
</feature>
<evidence type="ECO:0000256" key="4">
    <source>
        <dbReference type="ARBA" id="ARBA00023204"/>
    </source>
</evidence>
<keyword evidence="8" id="KW-1185">Reference proteome</keyword>
<dbReference type="PROSITE" id="PS50294">
    <property type="entry name" value="WD_REPEATS_REGION"/>
    <property type="match status" value="3"/>
</dbReference>
<sequence>MKPRSSCSRVLFDSDHHNMVKIFQQFPVLLHRSPSELGIIDPFTFGVSIASPALRNEYRQSCFEVEDGRFRTSDHLARTGLEGKNPDASTLGSISPHTFHVAQTTQLIHHLEPVPGIRFSSRQDARQSNNPVDVHLNSDGELYAHRAGVNVLAIDHYDGRFLVSGGADPSIHLWDLESRGSELGHVHTSVASVTKLSHEDAHTHAITSVSIYPFDPAPSTILTTSRDCTLKLSALEPAAITPVHTFNLDCTPYSHSLSPHPASPLLIAVGTAEKPVRLLDLRSGLSTHGLPGHSSSVLSVSWAPHRPHILASASEDNRVILFDIRRGGHNSAIATLDMDDAVGLVPPRSAPPNYQSRPAFSPHARAHNGAVTGVRWTSTGSHLVTAGQDARIRVWDASTGANTLVHFGPRVRNAVSSHLAERVPLLLPKGVMGPGQETLLWPNFNDTDDRGEIFMFELREGTFVKRLKVPGLMVGQQGVLGRPTALSAARVNSLVWRGNGASGEGMEMFSAHGDGTIRAWVSREPEGEPDESEEAEQADRKRKRDVLEEIYKGFMQ</sequence>
<feature type="repeat" description="WD" evidence="5">
    <location>
        <begin position="290"/>
        <end position="332"/>
    </location>
</feature>
<dbReference type="Gene3D" id="2.130.10.10">
    <property type="entry name" value="YVTN repeat-like/Quinoprotein amine dehydrogenase"/>
    <property type="match status" value="1"/>
</dbReference>
<evidence type="ECO:0000256" key="3">
    <source>
        <dbReference type="ARBA" id="ARBA00022763"/>
    </source>
</evidence>
<dbReference type="PROSITE" id="PS50082">
    <property type="entry name" value="WD_REPEATS_2"/>
    <property type="match status" value="3"/>
</dbReference>
<dbReference type="GO" id="GO:0043161">
    <property type="term" value="P:proteasome-mediated ubiquitin-dependent protein catabolic process"/>
    <property type="evidence" value="ECO:0007669"/>
    <property type="project" value="TreeGrafter"/>
</dbReference>
<dbReference type="GO" id="GO:0000109">
    <property type="term" value="C:nucleotide-excision repair complex"/>
    <property type="evidence" value="ECO:0007669"/>
    <property type="project" value="TreeGrafter"/>
</dbReference>
<feature type="region of interest" description="Disordered" evidence="6">
    <location>
        <begin position="522"/>
        <end position="543"/>
    </location>
</feature>
<keyword evidence="1 5" id="KW-0853">WD repeat</keyword>
<dbReference type="PRINTS" id="PR00320">
    <property type="entry name" value="GPROTEINBRPT"/>
</dbReference>
<gene>
    <name evidence="7" type="ORF">ETB97_007972</name>
</gene>
<dbReference type="InterPro" id="IPR020472">
    <property type="entry name" value="WD40_PAC1"/>
</dbReference>
<dbReference type="FunFam" id="2.130.10.10:FF:001166">
    <property type="entry name" value="WD repeat protein (AFU_orthologue AFUA_4G09620)"/>
    <property type="match status" value="1"/>
</dbReference>
<dbReference type="AlphaFoldDB" id="A0A8H6E1F8"/>
<dbReference type="GO" id="GO:0006283">
    <property type="term" value="P:transcription-coupled nucleotide-excision repair"/>
    <property type="evidence" value="ECO:0007669"/>
    <property type="project" value="InterPro"/>
</dbReference>
<dbReference type="InterPro" id="IPR015943">
    <property type="entry name" value="WD40/YVTN_repeat-like_dom_sf"/>
</dbReference>
<name>A0A8H6E1F8_PETAA</name>
<keyword evidence="2" id="KW-0677">Repeat</keyword>
<organism evidence="7 8">
    <name type="scientific">Petromyces alliaceus</name>
    <name type="common">Aspergillus alliaceus</name>
    <dbReference type="NCBI Taxonomy" id="209559"/>
    <lineage>
        <taxon>Eukaryota</taxon>
        <taxon>Fungi</taxon>
        <taxon>Dikarya</taxon>
        <taxon>Ascomycota</taxon>
        <taxon>Pezizomycotina</taxon>
        <taxon>Eurotiomycetes</taxon>
        <taxon>Eurotiomycetidae</taxon>
        <taxon>Eurotiales</taxon>
        <taxon>Aspergillaceae</taxon>
        <taxon>Aspergillus</taxon>
        <taxon>Aspergillus subgen. Circumdati</taxon>
    </lineage>
</organism>
<dbReference type="Proteomes" id="UP000541154">
    <property type="component" value="Unassembled WGS sequence"/>
</dbReference>